<feature type="compositionally biased region" description="Low complexity" evidence="7">
    <location>
        <begin position="405"/>
        <end position="419"/>
    </location>
</feature>
<keyword evidence="5" id="KW-0009">Actin-binding</keyword>
<dbReference type="SUPFAM" id="SSF50044">
    <property type="entry name" value="SH3-domain"/>
    <property type="match status" value="1"/>
</dbReference>
<dbReference type="SUPFAM" id="SSF50729">
    <property type="entry name" value="PH domain-like"/>
    <property type="match status" value="1"/>
</dbReference>
<dbReference type="PROSITE" id="PS50002">
    <property type="entry name" value="SH3"/>
    <property type="match status" value="1"/>
</dbReference>
<dbReference type="Pfam" id="PF07653">
    <property type="entry name" value="SH3_2"/>
    <property type="match status" value="1"/>
</dbReference>
<dbReference type="Gene3D" id="2.30.30.40">
    <property type="entry name" value="SH3 Domains"/>
    <property type="match status" value="1"/>
</dbReference>
<dbReference type="CDD" id="cd14473">
    <property type="entry name" value="FERM_B-lobe"/>
    <property type="match status" value="1"/>
</dbReference>
<keyword evidence="2" id="KW-0728">SH3 domain</keyword>
<feature type="region of interest" description="Disordered" evidence="7">
    <location>
        <begin position="1065"/>
        <end position="1119"/>
    </location>
</feature>
<dbReference type="SMART" id="SM00326">
    <property type="entry name" value="SH3"/>
    <property type="match status" value="1"/>
</dbReference>
<comment type="subcellular location">
    <subcellularLocation>
        <location evidence="1">Cytoplasm</location>
    </subcellularLocation>
</comment>
<reference evidence="8" key="1">
    <citation type="submission" date="2021-02" db="EMBL/GenBank/DDBJ databases">
        <authorList>
            <person name="Bekaert M."/>
        </authorList>
    </citation>
    <scope>NUCLEOTIDE SEQUENCE</scope>
    <source>
        <strain evidence="8">IoA-00</strain>
    </source>
</reference>
<feature type="coiled-coil region" evidence="6">
    <location>
        <begin position="1037"/>
        <end position="1064"/>
    </location>
</feature>
<dbReference type="GO" id="GO:0003779">
    <property type="term" value="F:actin binding"/>
    <property type="evidence" value="ECO:0007669"/>
    <property type="project" value="UniProtKB-KW"/>
</dbReference>
<dbReference type="Gene3D" id="1.25.40.530">
    <property type="entry name" value="MyTH4 domain"/>
    <property type="match status" value="3"/>
</dbReference>
<dbReference type="InterPro" id="IPR000857">
    <property type="entry name" value="MyTH4_dom"/>
</dbReference>
<evidence type="ECO:0000256" key="2">
    <source>
        <dbReference type="ARBA" id="ARBA00022443"/>
    </source>
</evidence>
<keyword evidence="4" id="KW-0677">Repeat</keyword>
<dbReference type="InterPro" id="IPR001452">
    <property type="entry name" value="SH3_domain"/>
</dbReference>
<dbReference type="Gene3D" id="2.30.29.30">
    <property type="entry name" value="Pleckstrin-homology domain (PH domain)/Phosphotyrosine-binding domain (PTB)"/>
    <property type="match status" value="2"/>
</dbReference>
<dbReference type="InterPro" id="IPR019748">
    <property type="entry name" value="FERM_central"/>
</dbReference>
<evidence type="ECO:0000256" key="7">
    <source>
        <dbReference type="SAM" id="MobiDB-lite"/>
    </source>
</evidence>
<dbReference type="Pfam" id="PF00784">
    <property type="entry name" value="MyTH4"/>
    <property type="match status" value="1"/>
</dbReference>
<keyword evidence="9" id="KW-1185">Reference proteome</keyword>
<keyword evidence="3" id="KW-0963">Cytoplasm</keyword>
<evidence type="ECO:0000256" key="4">
    <source>
        <dbReference type="ARBA" id="ARBA00022737"/>
    </source>
</evidence>
<dbReference type="EMBL" id="HG994588">
    <property type="protein sequence ID" value="CAF3038480.1"/>
    <property type="molecule type" value="Genomic_DNA"/>
</dbReference>
<feature type="region of interest" description="Disordered" evidence="7">
    <location>
        <begin position="915"/>
        <end position="934"/>
    </location>
</feature>
<dbReference type="InterPro" id="IPR011993">
    <property type="entry name" value="PH-like_dom_sf"/>
</dbReference>
<dbReference type="PANTHER" id="PTHR22692:SF26">
    <property type="entry name" value="SH3 DOMAIN-CONTAINING PROTEIN"/>
    <property type="match status" value="1"/>
</dbReference>
<feature type="compositionally biased region" description="Low complexity" evidence="7">
    <location>
        <begin position="920"/>
        <end position="934"/>
    </location>
</feature>
<evidence type="ECO:0000256" key="1">
    <source>
        <dbReference type="ARBA" id="ARBA00004496"/>
    </source>
</evidence>
<dbReference type="InterPro" id="IPR002404">
    <property type="entry name" value="IRS_PTB"/>
</dbReference>
<feature type="region of interest" description="Disordered" evidence="7">
    <location>
        <begin position="1461"/>
        <end position="1483"/>
    </location>
</feature>
<dbReference type="SMART" id="SM00139">
    <property type="entry name" value="MyTH4"/>
    <property type="match status" value="2"/>
</dbReference>
<dbReference type="InterPro" id="IPR059004">
    <property type="entry name" value="MYO15"/>
</dbReference>
<dbReference type="PROSITE" id="PS51016">
    <property type="entry name" value="MYTH4"/>
    <property type="match status" value="2"/>
</dbReference>
<dbReference type="GO" id="GO:0005856">
    <property type="term" value="C:cytoskeleton"/>
    <property type="evidence" value="ECO:0007669"/>
    <property type="project" value="InterPro"/>
</dbReference>
<keyword evidence="6" id="KW-0175">Coiled coil</keyword>
<evidence type="ECO:0000313" key="9">
    <source>
        <dbReference type="Proteomes" id="UP000675881"/>
    </source>
</evidence>
<dbReference type="InterPro" id="IPR036028">
    <property type="entry name" value="SH3-like_dom_sf"/>
</dbReference>
<dbReference type="Proteomes" id="UP000675881">
    <property type="component" value="Chromosome 9"/>
</dbReference>
<evidence type="ECO:0000313" key="8">
    <source>
        <dbReference type="EMBL" id="CAF3038480.1"/>
    </source>
</evidence>
<protein>
    <submittedName>
        <fullName evidence="8">(salmon louse) hypothetical protein</fullName>
    </submittedName>
</protein>
<organism evidence="8 9">
    <name type="scientific">Lepeophtheirus salmonis</name>
    <name type="common">Salmon louse</name>
    <name type="synonym">Caligus salmonis</name>
    <dbReference type="NCBI Taxonomy" id="72036"/>
    <lineage>
        <taxon>Eukaryota</taxon>
        <taxon>Metazoa</taxon>
        <taxon>Ecdysozoa</taxon>
        <taxon>Arthropoda</taxon>
        <taxon>Crustacea</taxon>
        <taxon>Multicrustacea</taxon>
        <taxon>Hexanauplia</taxon>
        <taxon>Copepoda</taxon>
        <taxon>Siphonostomatoida</taxon>
        <taxon>Caligidae</taxon>
        <taxon>Lepeophtheirus</taxon>
    </lineage>
</organism>
<dbReference type="OrthoDB" id="8182952at2759"/>
<evidence type="ECO:0000256" key="3">
    <source>
        <dbReference type="ARBA" id="ARBA00022490"/>
    </source>
</evidence>
<dbReference type="InterPro" id="IPR051567">
    <property type="entry name" value="Unconventional_Myosin_ATPase"/>
</dbReference>
<sequence>MQQKVNHLEIPAELAFIMSHMEKSQASLSTEKHLGKIAEPLPSVPFRGELKLPSDIDYYSFSKVANIYFKHHLWEMKTDPIKTPFLSKNKESDYQESLALFKLILRFMNDPNLSGVKEKVLSDYIITKGIKNEKLRDEIYCQLANQTPFPPSKTLYKYLLKYVSDNAVNGYKHVCQQKLLQAGINHESRAYPPTNLEWHSNKKRVKMAVDATFPDMEIRPVPIESFTTAEEFAANALCSRGIAELSGWTVGYECGEDSFELTGSDFVMDILSEGELPSIFPKGKVPFLQLSGVSRPSKVTAVPLEIPNVTDEMMSAISNKKRSHSEDRLLKVDDFGLSSDSILNNRYFESSGQSKDVSSKSKSLDNLLNSVNYGLSENSRLNQRYHEVSKDGLTSTNTITKFTTILNNSRNETNNNSKSSKTDQPDLLEAANTQIIQKETSSQMTRSSGNLKMAEELEMTISANQINLTNILRKGRPRFVKGRRNIKQSSAMSDTSEAPSIASHVRRVRVPSQASDVDQFLDDLFMPVLDADDGLSDAKSLAASMKGGGKKFKKLTNVNELVLTPPLAASNLSMGFQPIPGVVTPTMSPPPMLIPTPVQGSFINSTNTTTPHPPPTVSQDGSALAFTYVPVPVYNIGGVGLPGMMSPKPEEIVMSNNNNTSNNNNLNINANGSNNASYQQAFIQNAVAQNMQIQQQLMMQNQALSTLLSQAVTSPQPTSLTSVISGLKINEDSVNDEKNIELRSSSRKSNYRVLENDSSEYITRISKTTPNTPKLSTASMEMELAGIMDPYIRARTVRIGKVEMAPTKEEMESAEGIIGVEVLLCHRAQEFISNNSMNSIENTNIHPQQYQEKQHRQLSEVLQLQQQQFREQQQHLTDSFAVHQQKYREQLQEQQQQQQLTESLQIHQQQYREQLKEQHQQQSDMLHQQQLHEQLQQQQEFQEQQKAQQQHLIQQQSLLQQQQQQLKEQQQLFQEQLQAQQREQQIESLHPSTIQSGIQIILPHHSVDENGKLELSELEMQDDDDEDEARAINSVHLHSMNTEIQRLTENRKFLLEQKTNKMKKLGTADEVNRKNSQHESIYGMDITDGRRSSSSHAPPPPPLPFVFPGSLSTKTGDKNRYNSMEYLSQQQHGEHGEIHEDDYQSVDDISTKLHPPNSSTTFMYTRNVPWNLQIRKEIFSPSESLRDSILRLTPQECSRLRTLLDEYSINLKNLGSTKHRLSTKKNIIEIAKDSEYYFSRLYPISSGVEGESQFLSISHKGVRLIRRVKDPGHDHFETLETYTFEDIGEISTIKSNGLQIVTHTGGRLIASTPKAVVIKDLLNTYLIEANASSYDYVKALGEFHSGDENAISFKKGDIIAVVPKRDSYTEKGWLYGIKDGSYGLFPAEFVEKLSPKSIRREMRVIANVTQRSQEREAPYEEEDEDIENMNLLESGLERQTDEEEEDEEEILKVRNASSTHYAWERKGPQKNHRQNGLEAVSEDDGKNPLLEFALQHFQDSLKMRTATSSSGLSGTVATNDWTWKDQVDLVKWTPTMISNSLLRLEAPGHNNLALESNQHEVDCVNTILMYCHKLESIRDEVYCQIMKQTTNNKSMSKDSCQKGWRLFTIIAAYFSCSEILRPYLFKYLESAAYDKRRAYHGTALVCLQNLRKTFKYGGRKNIPSIEEITAIVAGRSSKRQIYRLPGGTERIINTKSTTVVADVIDELCNFIGVKENNEKEEFSLYCIIEGELYTMPLSNRHYILDLTNGLQHQNEEFYLIFCRSVWHYPLRMDNPLYIEVVFNQIAPDYLEGHLLVMPAGNLEDEELVYDIAKVASLLHKAADMKIKPPQWVNMVQSSWKDVEHLTSNEAKGQVLIILSDWPLFGSSFFAVTRLPDAKASKKEEIPPSDVDEELLALNKHGVSFLDQVTHETILHYPFTEVISTRKLEIDDRVLYLDMKCGNLMSQNITRIKTFQADEIARLIRQYITIDQKLKGNHSAVSNSGKKHSSASSHFE</sequence>
<feature type="region of interest" description="Disordered" evidence="7">
    <location>
        <begin position="405"/>
        <end position="425"/>
    </location>
</feature>
<proteinExistence type="predicted"/>
<accession>A0A7R8HEA8</accession>
<dbReference type="Pfam" id="PF02174">
    <property type="entry name" value="IRS"/>
    <property type="match status" value="1"/>
</dbReference>
<evidence type="ECO:0000256" key="6">
    <source>
        <dbReference type="SAM" id="Coils"/>
    </source>
</evidence>
<name>A0A7R8HEA8_LEPSM</name>
<dbReference type="InterPro" id="IPR038185">
    <property type="entry name" value="MyTH4_dom_sf"/>
</dbReference>
<gene>
    <name evidence="8" type="ORF">LSAA_14696</name>
</gene>
<evidence type="ECO:0000256" key="5">
    <source>
        <dbReference type="ARBA" id="ARBA00023203"/>
    </source>
</evidence>
<feature type="coiled-coil region" evidence="6">
    <location>
        <begin position="1419"/>
        <end position="1456"/>
    </location>
</feature>
<feature type="compositionally biased region" description="Basic and acidic residues" evidence="7">
    <location>
        <begin position="1066"/>
        <end position="1077"/>
    </location>
</feature>
<dbReference type="Pfam" id="PF26570">
    <property type="entry name" value="MYO15"/>
    <property type="match status" value="1"/>
</dbReference>
<dbReference type="PANTHER" id="PTHR22692">
    <property type="entry name" value="MYOSIN VII, XV"/>
    <property type="match status" value="1"/>
</dbReference>